<dbReference type="SUPFAM" id="SSF69118">
    <property type="entry name" value="AhpD-like"/>
    <property type="match status" value="1"/>
</dbReference>
<protein>
    <submittedName>
        <fullName evidence="2">Carboxymuconolactone decarboxylase</fullName>
    </submittedName>
</protein>
<dbReference type="Proteomes" id="UP000042997">
    <property type="component" value="Unassembled WGS sequence"/>
</dbReference>
<dbReference type="Pfam" id="PF02627">
    <property type="entry name" value="CMD"/>
    <property type="match status" value="1"/>
</dbReference>
<dbReference type="Gene3D" id="1.20.1290.10">
    <property type="entry name" value="AhpD-like"/>
    <property type="match status" value="1"/>
</dbReference>
<dbReference type="RefSeq" id="WP_040271302.1">
    <property type="nucleotide sequence ID" value="NZ_CP029146.1"/>
</dbReference>
<sequence>MTTHDAASSIVDRLKREGSWNPLWDGLDELDPGWTEHYLTATLQPYESGVLPPQVVQLLCIAVDASCTHMYGPGLQRHIRAALDLGVTAHEILEVLKLATTVGIHSLNLGVPILLEELSARDSS</sequence>
<evidence type="ECO:0000313" key="2">
    <source>
        <dbReference type="EMBL" id="CDZ88224.1"/>
    </source>
</evidence>
<dbReference type="InterPro" id="IPR003779">
    <property type="entry name" value="CMD-like"/>
</dbReference>
<gene>
    <name evidence="2" type="ORF">RHRU231_390141</name>
</gene>
<dbReference type="PANTHER" id="PTHR33930">
    <property type="entry name" value="ALKYL HYDROPEROXIDE REDUCTASE AHPD"/>
    <property type="match status" value="1"/>
</dbReference>
<evidence type="ECO:0000313" key="3">
    <source>
        <dbReference type="Proteomes" id="UP000042997"/>
    </source>
</evidence>
<evidence type="ECO:0000259" key="1">
    <source>
        <dbReference type="Pfam" id="PF02627"/>
    </source>
</evidence>
<organism evidence="2 3">
    <name type="scientific">Rhodococcus ruber</name>
    <dbReference type="NCBI Taxonomy" id="1830"/>
    <lineage>
        <taxon>Bacteria</taxon>
        <taxon>Bacillati</taxon>
        <taxon>Actinomycetota</taxon>
        <taxon>Actinomycetes</taxon>
        <taxon>Mycobacteriales</taxon>
        <taxon>Nocardiaceae</taxon>
        <taxon>Rhodococcus</taxon>
    </lineage>
</organism>
<name>A0A098BHM2_9NOCA</name>
<dbReference type="AlphaFoldDB" id="A0A098BHM2"/>
<proteinExistence type="predicted"/>
<dbReference type="eggNOG" id="COG0599">
    <property type="taxonomic scope" value="Bacteria"/>
</dbReference>
<dbReference type="GO" id="GO:0051920">
    <property type="term" value="F:peroxiredoxin activity"/>
    <property type="evidence" value="ECO:0007669"/>
    <property type="project" value="InterPro"/>
</dbReference>
<feature type="domain" description="Carboxymuconolactone decarboxylase-like" evidence="1">
    <location>
        <begin position="37"/>
        <end position="100"/>
    </location>
</feature>
<dbReference type="EMBL" id="CCSD01000049">
    <property type="protein sequence ID" value="CDZ88224.1"/>
    <property type="molecule type" value="Genomic_DNA"/>
</dbReference>
<dbReference type="PANTHER" id="PTHR33930:SF2">
    <property type="entry name" value="BLR3452 PROTEIN"/>
    <property type="match status" value="1"/>
</dbReference>
<dbReference type="InterPro" id="IPR029032">
    <property type="entry name" value="AhpD-like"/>
</dbReference>
<accession>A0A098BHM2</accession>
<reference evidence="2 3" key="1">
    <citation type="journal article" date="2014" name="Genome Announc.">
        <title>Draft Genome Sequence of Propane- and Butane-Oxidizing Actinobacterium Rhodococcus ruber IEGM 231.</title>
        <authorList>
            <person name="Ivshina I.B."/>
            <person name="Kuyukina M.S."/>
            <person name="Krivoruchko A.V."/>
            <person name="Barbe V."/>
            <person name="Fischer C."/>
        </authorList>
    </citation>
    <scope>NUCLEOTIDE SEQUENCE [LARGE SCALE GENOMIC DNA]</scope>
</reference>